<name>A0A3A3GDJ3_9BURK</name>
<dbReference type="Gene3D" id="3.30.700.10">
    <property type="entry name" value="Glycoprotein, Type 4 Pilin"/>
    <property type="match status" value="1"/>
</dbReference>
<dbReference type="Pfam" id="PF16732">
    <property type="entry name" value="ComP_DUS"/>
    <property type="match status" value="1"/>
</dbReference>
<dbReference type="OrthoDB" id="8592370at2"/>
<dbReference type="GO" id="GO:0015628">
    <property type="term" value="P:protein secretion by the type II secretion system"/>
    <property type="evidence" value="ECO:0007669"/>
    <property type="project" value="InterPro"/>
</dbReference>
<accession>A0A3A3GDJ3</accession>
<dbReference type="EMBL" id="QYUO01000001">
    <property type="protein sequence ID" value="RJF98969.1"/>
    <property type="molecule type" value="Genomic_DNA"/>
</dbReference>
<keyword evidence="2" id="KW-0812">Transmembrane</keyword>
<keyword evidence="2" id="KW-1133">Transmembrane helix</keyword>
<evidence type="ECO:0000256" key="2">
    <source>
        <dbReference type="SAM" id="Phobius"/>
    </source>
</evidence>
<dbReference type="InterPro" id="IPR031982">
    <property type="entry name" value="PilE-like"/>
</dbReference>
<dbReference type="GO" id="GO:0015627">
    <property type="term" value="C:type II protein secretion system complex"/>
    <property type="evidence" value="ECO:0007669"/>
    <property type="project" value="InterPro"/>
</dbReference>
<evidence type="ECO:0000313" key="3">
    <source>
        <dbReference type="EMBL" id="RJF98969.1"/>
    </source>
</evidence>
<dbReference type="AlphaFoldDB" id="A0A3A3GDJ3"/>
<dbReference type="PRINTS" id="PR00813">
    <property type="entry name" value="BCTERIALGSPG"/>
</dbReference>
<organism evidence="3 4">
    <name type="scientific">Noviherbaspirillum saxi</name>
    <dbReference type="NCBI Taxonomy" id="2320863"/>
    <lineage>
        <taxon>Bacteria</taxon>
        <taxon>Pseudomonadati</taxon>
        <taxon>Pseudomonadota</taxon>
        <taxon>Betaproteobacteria</taxon>
        <taxon>Burkholderiales</taxon>
        <taxon>Oxalobacteraceae</taxon>
        <taxon>Noviherbaspirillum</taxon>
    </lineage>
</organism>
<dbReference type="InterPro" id="IPR045584">
    <property type="entry name" value="Pilin-like"/>
</dbReference>
<dbReference type="NCBIfam" id="TIGR02532">
    <property type="entry name" value="IV_pilin_GFxxxE"/>
    <property type="match status" value="1"/>
</dbReference>
<dbReference type="Pfam" id="PF07963">
    <property type="entry name" value="N_methyl"/>
    <property type="match status" value="1"/>
</dbReference>
<feature type="transmembrane region" description="Helical" evidence="2">
    <location>
        <begin position="12"/>
        <end position="33"/>
    </location>
</feature>
<keyword evidence="1" id="KW-0488">Methylation</keyword>
<sequence length="148" mass="15583">MKQEKAVVRHDGFTLVELMIVVAIIGILAAVALPSYSDYVTRGKIPEATATLAAKRVEMEQFFQDNRTYANAPACTSDTTSSKYFTFDCSVAGSASAFELRATGSGSMTGFSFTVNQNNVRATTIGGGAPSGWTGNASCWVTQKGGAC</sequence>
<reference evidence="4" key="1">
    <citation type="submission" date="2018-09" db="EMBL/GenBank/DDBJ databases">
        <authorList>
            <person name="Zhu H."/>
        </authorList>
    </citation>
    <scope>NUCLEOTIDE SEQUENCE [LARGE SCALE GENOMIC DNA]</scope>
    <source>
        <strain evidence="4">K1R23-30</strain>
    </source>
</reference>
<proteinExistence type="predicted"/>
<protein>
    <submittedName>
        <fullName evidence="3">Prepilin-type N-terminal cleavage/methylation domain-containing protein</fullName>
    </submittedName>
</protein>
<comment type="caution">
    <text evidence="3">The sequence shown here is derived from an EMBL/GenBank/DDBJ whole genome shotgun (WGS) entry which is preliminary data.</text>
</comment>
<evidence type="ECO:0000313" key="4">
    <source>
        <dbReference type="Proteomes" id="UP000265955"/>
    </source>
</evidence>
<keyword evidence="2" id="KW-0472">Membrane</keyword>
<dbReference type="InterPro" id="IPR000983">
    <property type="entry name" value="Bac_GSPG_pilin"/>
</dbReference>
<evidence type="ECO:0000256" key="1">
    <source>
        <dbReference type="ARBA" id="ARBA00022481"/>
    </source>
</evidence>
<dbReference type="Proteomes" id="UP000265955">
    <property type="component" value="Unassembled WGS sequence"/>
</dbReference>
<keyword evidence="4" id="KW-1185">Reference proteome</keyword>
<dbReference type="RefSeq" id="WP_119768915.1">
    <property type="nucleotide sequence ID" value="NZ_QYUO01000001.1"/>
</dbReference>
<dbReference type="SUPFAM" id="SSF54523">
    <property type="entry name" value="Pili subunits"/>
    <property type="match status" value="1"/>
</dbReference>
<gene>
    <name evidence="3" type="ORF">D3871_10940</name>
</gene>
<dbReference type="GO" id="GO:0043683">
    <property type="term" value="P:type IV pilus assembly"/>
    <property type="evidence" value="ECO:0007669"/>
    <property type="project" value="InterPro"/>
</dbReference>
<dbReference type="InterPro" id="IPR012902">
    <property type="entry name" value="N_methyl_site"/>
</dbReference>